<reference evidence="1" key="1">
    <citation type="journal article" date="2021" name="Sci. Rep.">
        <title>Diploid genomic architecture of Nitzschia inconspicua, an elite biomass production diatom.</title>
        <authorList>
            <person name="Oliver A."/>
            <person name="Podell S."/>
            <person name="Pinowska A."/>
            <person name="Traller J.C."/>
            <person name="Smith S.R."/>
            <person name="McClure R."/>
            <person name="Beliaev A."/>
            <person name="Bohutskyi P."/>
            <person name="Hill E.A."/>
            <person name="Rabines A."/>
            <person name="Zheng H."/>
            <person name="Allen L.Z."/>
            <person name="Kuo A."/>
            <person name="Grigoriev I.V."/>
            <person name="Allen A.E."/>
            <person name="Hazlebeck D."/>
            <person name="Allen E.E."/>
        </authorList>
    </citation>
    <scope>NUCLEOTIDE SEQUENCE</scope>
    <source>
        <strain evidence="1">Hildebrandi</strain>
    </source>
</reference>
<sequence length="131" mass="14528">MKGPWWGLGNYEITSSTRNRSATTPCVLDQPQPSKKGKTMTLVERLVDARTRGMGKGWRAKQLGVFNSPILRLQGILIMTVSSWLTTNFLTDGLPVQDEYSKGQDRKKDGKFVGSGAKTKKAISLSYLNYA</sequence>
<evidence type="ECO:0000313" key="2">
    <source>
        <dbReference type="Proteomes" id="UP000693970"/>
    </source>
</evidence>
<organism evidence="1 2">
    <name type="scientific">Nitzschia inconspicua</name>
    <dbReference type="NCBI Taxonomy" id="303405"/>
    <lineage>
        <taxon>Eukaryota</taxon>
        <taxon>Sar</taxon>
        <taxon>Stramenopiles</taxon>
        <taxon>Ochrophyta</taxon>
        <taxon>Bacillariophyta</taxon>
        <taxon>Bacillariophyceae</taxon>
        <taxon>Bacillariophycidae</taxon>
        <taxon>Bacillariales</taxon>
        <taxon>Bacillariaceae</taxon>
        <taxon>Nitzschia</taxon>
    </lineage>
</organism>
<dbReference type="EMBL" id="JAGRRH010000007">
    <property type="protein sequence ID" value="KAG7367015.1"/>
    <property type="molecule type" value="Genomic_DNA"/>
</dbReference>
<gene>
    <name evidence="1" type="ORF">IV203_029685</name>
</gene>
<dbReference type="Proteomes" id="UP000693970">
    <property type="component" value="Unassembled WGS sequence"/>
</dbReference>
<evidence type="ECO:0000313" key="1">
    <source>
        <dbReference type="EMBL" id="KAG7367015.1"/>
    </source>
</evidence>
<keyword evidence="2" id="KW-1185">Reference proteome</keyword>
<name>A0A9K3Q1G5_9STRA</name>
<reference evidence="1" key="2">
    <citation type="submission" date="2021-04" db="EMBL/GenBank/DDBJ databases">
        <authorList>
            <person name="Podell S."/>
        </authorList>
    </citation>
    <scope>NUCLEOTIDE SEQUENCE</scope>
    <source>
        <strain evidence="1">Hildebrandi</strain>
    </source>
</reference>
<proteinExistence type="predicted"/>
<accession>A0A9K3Q1G5</accession>
<comment type="caution">
    <text evidence="1">The sequence shown here is derived from an EMBL/GenBank/DDBJ whole genome shotgun (WGS) entry which is preliminary data.</text>
</comment>
<dbReference type="AlphaFoldDB" id="A0A9K3Q1G5"/>
<protein>
    <submittedName>
        <fullName evidence="1">Uncharacterized protein</fullName>
    </submittedName>
</protein>